<dbReference type="STRING" id="908615.SAMN05421540_105139"/>
<dbReference type="EMBL" id="FNQF01000005">
    <property type="protein sequence ID" value="SEA39162.1"/>
    <property type="molecule type" value="Genomic_DNA"/>
</dbReference>
<dbReference type="SUPFAM" id="SSF54106">
    <property type="entry name" value="LysM domain"/>
    <property type="match status" value="3"/>
</dbReference>
<feature type="domain" description="LysM" evidence="2">
    <location>
        <begin position="84"/>
        <end position="128"/>
    </location>
</feature>
<keyword evidence="4" id="KW-1185">Reference proteome</keyword>
<reference evidence="3 4" key="1">
    <citation type="submission" date="2016-10" db="EMBL/GenBank/DDBJ databases">
        <authorList>
            <person name="de Groot N.N."/>
        </authorList>
    </citation>
    <scope>NUCLEOTIDE SEQUENCE [LARGE SCALE GENOMIC DNA]</scope>
    <source>
        <strain evidence="3 4">DSM 23581</strain>
    </source>
</reference>
<name>A0A1H4AU42_9FLAO</name>
<keyword evidence="1" id="KW-0732">Signal</keyword>
<evidence type="ECO:0000313" key="4">
    <source>
        <dbReference type="Proteomes" id="UP000198820"/>
    </source>
</evidence>
<feature type="signal peptide" evidence="1">
    <location>
        <begin position="1"/>
        <end position="23"/>
    </location>
</feature>
<dbReference type="Proteomes" id="UP000198820">
    <property type="component" value="Unassembled WGS sequence"/>
</dbReference>
<dbReference type="PROSITE" id="PS51782">
    <property type="entry name" value="LYSM"/>
    <property type="match status" value="2"/>
</dbReference>
<dbReference type="AlphaFoldDB" id="A0A1H4AU42"/>
<organism evidence="3 4">
    <name type="scientific">Psychroflexus halocasei</name>
    <dbReference type="NCBI Taxonomy" id="908615"/>
    <lineage>
        <taxon>Bacteria</taxon>
        <taxon>Pseudomonadati</taxon>
        <taxon>Bacteroidota</taxon>
        <taxon>Flavobacteriia</taxon>
        <taxon>Flavobacteriales</taxon>
        <taxon>Flavobacteriaceae</taxon>
        <taxon>Psychroflexus</taxon>
    </lineage>
</organism>
<dbReference type="InterPro" id="IPR036779">
    <property type="entry name" value="LysM_dom_sf"/>
</dbReference>
<dbReference type="CDD" id="cd00118">
    <property type="entry name" value="LysM"/>
    <property type="match status" value="3"/>
</dbReference>
<feature type="chain" id="PRO_5011462136" evidence="1">
    <location>
        <begin position="24"/>
        <end position="623"/>
    </location>
</feature>
<dbReference type="PANTHER" id="PTHR33734:SF22">
    <property type="entry name" value="MEMBRANE-BOUND LYTIC MUREIN TRANSGLYCOSYLASE D"/>
    <property type="match status" value="1"/>
</dbReference>
<dbReference type="PANTHER" id="PTHR33734">
    <property type="entry name" value="LYSM DOMAIN-CONTAINING GPI-ANCHORED PROTEIN 2"/>
    <property type="match status" value="1"/>
</dbReference>
<evidence type="ECO:0000313" key="3">
    <source>
        <dbReference type="EMBL" id="SEA39162.1"/>
    </source>
</evidence>
<feature type="domain" description="LysM" evidence="2">
    <location>
        <begin position="27"/>
        <end position="71"/>
    </location>
</feature>
<dbReference type="InterPro" id="IPR018392">
    <property type="entry name" value="LysM"/>
</dbReference>
<gene>
    <name evidence="3" type="ORF">SAMN05421540_105139</name>
</gene>
<dbReference type="Gene3D" id="3.10.350.10">
    <property type="entry name" value="LysM domain"/>
    <property type="match status" value="3"/>
</dbReference>
<sequence>MGIIMRILIISLIFAVFSFTASAQKFSTYTVEDQQDLKTVAQKFDVSVTDILNFNPDISRYKKLEGETLVIPLSDAEDNISRFESYEVEPKETLYSISKTYQVEVETIIRYNPFLKTRELNSADVLEIPILKRPTDISNQSVKNSTFSNLKHLVQPKETKYGIAKDYGLTVEELEALNPNADVIHPGDYLIIERKKKQTPELPESKEYKYVKVDSESDLDALQKSFKVTNELVEKLNPAYQYTGVGNGIVLKLPADAKGKDKRLDLSSNFSDPSQKQIGLFLPFNLEKFKASKKTMKEELMDNRISRIAIDLYEGALAAVDSAQKLGINVNLRTFDTGMSAEGMEQLINNNDLSQLQAAIGPVIQPNVRKLSQHLSKDSIPIILPITEASMSGTQIFNSLPSRALKEEMITTYIHQNITDDVNLSLLSDAQNSHFKQVIDRTFPGTKHVSMSESYLQMNEVGAVLQKGKTNWFILDTDKIGIAESTVSFLESYRKKDYDIKLIMPSKSALRDDISNTYLSNLKLLYTDSNYDVSEYKLKDEDDILKSKYFLRGFDVTMDVILRLAYVGDFYDTVKLDGFTEYYQNKFQYQYDVFEKIYRNTAVYLIEYQDDLKLNVIELLPQD</sequence>
<evidence type="ECO:0000259" key="2">
    <source>
        <dbReference type="PROSITE" id="PS51782"/>
    </source>
</evidence>
<protein>
    <submittedName>
        <fullName evidence="3">LysM domain-containing protein</fullName>
    </submittedName>
</protein>
<accession>A0A1H4AU42</accession>
<dbReference type="Pfam" id="PF01476">
    <property type="entry name" value="LysM"/>
    <property type="match status" value="3"/>
</dbReference>
<evidence type="ECO:0000256" key="1">
    <source>
        <dbReference type="SAM" id="SignalP"/>
    </source>
</evidence>
<dbReference type="SMART" id="SM00257">
    <property type="entry name" value="LysM"/>
    <property type="match status" value="3"/>
</dbReference>
<proteinExistence type="predicted"/>